<evidence type="ECO:0000256" key="1">
    <source>
        <dbReference type="SAM" id="MobiDB-lite"/>
    </source>
</evidence>
<dbReference type="AlphaFoldDB" id="A0A3M6UFG9"/>
<proteinExistence type="predicted"/>
<sequence>MATVRQKMRKRKDGHICLKNISMQQEIGGSAESIPCANFENRPSVGQSGEELRRTRSFSLPRVLKKENDTQTLLQILFRTKNRLKKSNSNCGTLFTSNENDKIFNQDDNCTKVSQPPSQIEGLKLEQNNFVIPTICIQPPEEVDRTSHLTHPITTVEQANTAQQLANDPTKGLMEDPKQASAISRSETTTTTTKRGNKTPPRRKRSFSWSDIYTIGNLRISPTEVLKGSSSWSELLNSAARETDLCSTDL</sequence>
<comment type="caution">
    <text evidence="2">The sequence shown here is derived from an EMBL/GenBank/DDBJ whole genome shotgun (WGS) entry which is preliminary data.</text>
</comment>
<accession>A0A3M6UFG9</accession>
<evidence type="ECO:0000313" key="2">
    <source>
        <dbReference type="EMBL" id="RMX52375.1"/>
    </source>
</evidence>
<keyword evidence="3" id="KW-1185">Reference proteome</keyword>
<gene>
    <name evidence="2" type="ORF">pdam_00014384</name>
</gene>
<feature type="compositionally biased region" description="Basic residues" evidence="1">
    <location>
        <begin position="195"/>
        <end position="205"/>
    </location>
</feature>
<reference evidence="2 3" key="1">
    <citation type="journal article" date="2018" name="Sci. Rep.">
        <title>Comparative analysis of the Pocillopora damicornis genome highlights role of immune system in coral evolution.</title>
        <authorList>
            <person name="Cunning R."/>
            <person name="Bay R.A."/>
            <person name="Gillette P."/>
            <person name="Baker A.C."/>
            <person name="Traylor-Knowles N."/>
        </authorList>
    </citation>
    <scope>NUCLEOTIDE SEQUENCE [LARGE SCALE GENOMIC DNA]</scope>
    <source>
        <strain evidence="2">RSMAS</strain>
        <tissue evidence="2">Whole animal</tissue>
    </source>
</reference>
<evidence type="ECO:0000313" key="3">
    <source>
        <dbReference type="Proteomes" id="UP000275408"/>
    </source>
</evidence>
<name>A0A3M6UFG9_POCDA</name>
<dbReference type="OrthoDB" id="5957746at2759"/>
<dbReference type="EMBL" id="RCHS01001653">
    <property type="protein sequence ID" value="RMX52375.1"/>
    <property type="molecule type" value="Genomic_DNA"/>
</dbReference>
<dbReference type="Proteomes" id="UP000275408">
    <property type="component" value="Unassembled WGS sequence"/>
</dbReference>
<protein>
    <submittedName>
        <fullName evidence="2">Uncharacterized protein</fullName>
    </submittedName>
</protein>
<organism evidence="2 3">
    <name type="scientific">Pocillopora damicornis</name>
    <name type="common">Cauliflower coral</name>
    <name type="synonym">Millepora damicornis</name>
    <dbReference type="NCBI Taxonomy" id="46731"/>
    <lineage>
        <taxon>Eukaryota</taxon>
        <taxon>Metazoa</taxon>
        <taxon>Cnidaria</taxon>
        <taxon>Anthozoa</taxon>
        <taxon>Hexacorallia</taxon>
        <taxon>Scleractinia</taxon>
        <taxon>Astrocoeniina</taxon>
        <taxon>Pocilloporidae</taxon>
        <taxon>Pocillopora</taxon>
    </lineage>
</organism>
<feature type="region of interest" description="Disordered" evidence="1">
    <location>
        <begin position="168"/>
        <end position="205"/>
    </location>
</feature>